<evidence type="ECO:0000256" key="4">
    <source>
        <dbReference type="SAM" id="MobiDB-lite"/>
    </source>
</evidence>
<dbReference type="Proteomes" id="UP000250235">
    <property type="component" value="Unassembled WGS sequence"/>
</dbReference>
<dbReference type="GO" id="GO:0009904">
    <property type="term" value="P:chloroplast accumulation movement"/>
    <property type="evidence" value="ECO:0007669"/>
    <property type="project" value="TreeGrafter"/>
</dbReference>
<name>A0A2Z7AGL4_9LAMI</name>
<dbReference type="Pfam" id="PF05701">
    <property type="entry name" value="WEMBL"/>
    <property type="match status" value="2"/>
</dbReference>
<gene>
    <name evidence="5" type="ORF">F511_01049</name>
</gene>
<dbReference type="PANTHER" id="PTHR32054">
    <property type="entry name" value="HEAVY CHAIN, PUTATIVE, EXPRESSED-RELATED-RELATED"/>
    <property type="match status" value="1"/>
</dbReference>
<evidence type="ECO:0000256" key="1">
    <source>
        <dbReference type="ARBA" id="ARBA00005485"/>
    </source>
</evidence>
<evidence type="ECO:0000313" key="6">
    <source>
        <dbReference type="Proteomes" id="UP000250235"/>
    </source>
</evidence>
<dbReference type="PANTHER" id="PTHR32054:SF4">
    <property type="entry name" value="OS07G0677900 PROTEIN"/>
    <property type="match status" value="1"/>
</dbReference>
<feature type="coiled-coil region" evidence="3">
    <location>
        <begin position="320"/>
        <end position="361"/>
    </location>
</feature>
<dbReference type="AlphaFoldDB" id="A0A2Z7AGL4"/>
<feature type="region of interest" description="Disordered" evidence="4">
    <location>
        <begin position="457"/>
        <end position="477"/>
    </location>
</feature>
<feature type="compositionally biased region" description="Polar residues" evidence="4">
    <location>
        <begin position="503"/>
        <end position="514"/>
    </location>
</feature>
<proteinExistence type="inferred from homology"/>
<reference evidence="5 6" key="1">
    <citation type="journal article" date="2015" name="Proc. Natl. Acad. Sci. U.S.A.">
        <title>The resurrection genome of Boea hygrometrica: A blueprint for survival of dehydration.</title>
        <authorList>
            <person name="Xiao L."/>
            <person name="Yang G."/>
            <person name="Zhang L."/>
            <person name="Yang X."/>
            <person name="Zhao S."/>
            <person name="Ji Z."/>
            <person name="Zhou Q."/>
            <person name="Hu M."/>
            <person name="Wang Y."/>
            <person name="Chen M."/>
            <person name="Xu Y."/>
            <person name="Jin H."/>
            <person name="Xiao X."/>
            <person name="Hu G."/>
            <person name="Bao F."/>
            <person name="Hu Y."/>
            <person name="Wan P."/>
            <person name="Li L."/>
            <person name="Deng X."/>
            <person name="Kuang T."/>
            <person name="Xiang C."/>
            <person name="Zhu J.K."/>
            <person name="Oliver M.J."/>
            <person name="He Y."/>
        </authorList>
    </citation>
    <scope>NUCLEOTIDE SEQUENCE [LARGE SCALE GENOMIC DNA]</scope>
    <source>
        <strain evidence="6">cv. XS01</strain>
    </source>
</reference>
<feature type="compositionally biased region" description="Basic residues" evidence="4">
    <location>
        <begin position="493"/>
        <end position="502"/>
    </location>
</feature>
<dbReference type="InterPro" id="IPR008545">
    <property type="entry name" value="Web"/>
</dbReference>
<evidence type="ECO:0000313" key="5">
    <source>
        <dbReference type="EMBL" id="KZV20192.1"/>
    </source>
</evidence>
<dbReference type="EMBL" id="KV016225">
    <property type="protein sequence ID" value="KZV20192.1"/>
    <property type="molecule type" value="Genomic_DNA"/>
</dbReference>
<dbReference type="GO" id="GO:0005829">
    <property type="term" value="C:cytosol"/>
    <property type="evidence" value="ECO:0007669"/>
    <property type="project" value="TreeGrafter"/>
</dbReference>
<feature type="region of interest" description="Disordered" evidence="4">
    <location>
        <begin position="493"/>
        <end position="514"/>
    </location>
</feature>
<keyword evidence="2 3" id="KW-0175">Coiled coil</keyword>
<feature type="coiled-coil region" evidence="3">
    <location>
        <begin position="157"/>
        <end position="225"/>
    </location>
</feature>
<evidence type="ECO:0000256" key="3">
    <source>
        <dbReference type="SAM" id="Coils"/>
    </source>
</evidence>
<protein>
    <submittedName>
        <fullName evidence="5">WEB family protein-like</fullName>
    </submittedName>
</protein>
<feature type="coiled-coil region" evidence="3">
    <location>
        <begin position="39"/>
        <end position="91"/>
    </location>
</feature>
<dbReference type="GO" id="GO:0009903">
    <property type="term" value="P:chloroplast avoidance movement"/>
    <property type="evidence" value="ECO:0007669"/>
    <property type="project" value="TreeGrafter"/>
</dbReference>
<keyword evidence="6" id="KW-1185">Reference proteome</keyword>
<dbReference type="OrthoDB" id="649232at2759"/>
<comment type="similarity">
    <text evidence="1">Belongs to the WEB family.</text>
</comment>
<sequence length="514" mass="58558">MAEDSERVQIDTSAPFESVKEAANRFGGMGFWKPSSRVHASQDDEKINLAQQAEQLERDLIIKERETFDVLKELETTRTIVEELKLELQKEAFAKEKSRNPNNANSAAENASDAPGIILLELEQAKMNLARTTTDLVDIRATVGLYNKKIEKERMLLDKTRQRLSSNTSKISSLEQDLDQTKQALELTKHTEVVHGSSPILTRKLQKLSSEMEQFKEVGRAARSEVLRALSQIEQTRSGIKTAEIRLVAAKKMKKAARASEAVALEEIRALSNGENRSDASEHKCESVSLTLEEYSSLISRAIEANEAHKDREVHANLSKTEILNRVEELTEELKISKETLEEALSRVEAANRSKLAVEEALHRWRSEYSQKQRSVHNSTKFKNSHRFLHRKESHMLDENVKNHGNDELQPVLKPSLSIGQILSKKLLLTKEYENGMQGEKSIKNCQVSLRHFLSKQESNPHSHVKKDCKENSEFRSPRKKLGFARISVLVRRQMKNKKKKQSSINLNVSQLER</sequence>
<accession>A0A2Z7AGL4</accession>
<feature type="compositionally biased region" description="Basic and acidic residues" evidence="4">
    <location>
        <begin position="466"/>
        <end position="477"/>
    </location>
</feature>
<organism evidence="5 6">
    <name type="scientific">Dorcoceras hygrometricum</name>
    <dbReference type="NCBI Taxonomy" id="472368"/>
    <lineage>
        <taxon>Eukaryota</taxon>
        <taxon>Viridiplantae</taxon>
        <taxon>Streptophyta</taxon>
        <taxon>Embryophyta</taxon>
        <taxon>Tracheophyta</taxon>
        <taxon>Spermatophyta</taxon>
        <taxon>Magnoliopsida</taxon>
        <taxon>eudicotyledons</taxon>
        <taxon>Gunneridae</taxon>
        <taxon>Pentapetalae</taxon>
        <taxon>asterids</taxon>
        <taxon>lamiids</taxon>
        <taxon>Lamiales</taxon>
        <taxon>Gesneriaceae</taxon>
        <taxon>Didymocarpoideae</taxon>
        <taxon>Trichosporeae</taxon>
        <taxon>Loxocarpinae</taxon>
        <taxon>Dorcoceras</taxon>
    </lineage>
</organism>
<evidence type="ECO:0000256" key="2">
    <source>
        <dbReference type="ARBA" id="ARBA00023054"/>
    </source>
</evidence>